<proteinExistence type="predicted"/>
<keyword evidence="2" id="KW-1185">Reference proteome</keyword>
<organism evidence="1 2">
    <name type="scientific">Rhizobium subbaraonis</name>
    <dbReference type="NCBI Taxonomy" id="908946"/>
    <lineage>
        <taxon>Bacteria</taxon>
        <taxon>Pseudomonadati</taxon>
        <taxon>Pseudomonadota</taxon>
        <taxon>Alphaproteobacteria</taxon>
        <taxon>Hyphomicrobiales</taxon>
        <taxon>Rhizobiaceae</taxon>
        <taxon>Rhizobium/Agrobacterium group</taxon>
        <taxon>Rhizobium</taxon>
    </lineage>
</organism>
<dbReference type="Proteomes" id="UP000219167">
    <property type="component" value="Unassembled WGS sequence"/>
</dbReference>
<protein>
    <submittedName>
        <fullName evidence="1">Uncharacterized protein</fullName>
    </submittedName>
</protein>
<evidence type="ECO:0000313" key="2">
    <source>
        <dbReference type="Proteomes" id="UP000219167"/>
    </source>
</evidence>
<dbReference type="EMBL" id="OBQD01000015">
    <property type="protein sequence ID" value="SOC45351.1"/>
    <property type="molecule type" value="Genomic_DNA"/>
</dbReference>
<accession>A0A285UYK9</accession>
<name>A0A285UYK9_9HYPH</name>
<sequence>MIVLWLSALILTVATLAAVATLIGIDGRQAAKVPVIF</sequence>
<evidence type="ECO:0000313" key="1">
    <source>
        <dbReference type="EMBL" id="SOC45351.1"/>
    </source>
</evidence>
<dbReference type="AlphaFoldDB" id="A0A285UYK9"/>
<reference evidence="1 2" key="1">
    <citation type="submission" date="2017-08" db="EMBL/GenBank/DDBJ databases">
        <authorList>
            <person name="de Groot N.N."/>
        </authorList>
    </citation>
    <scope>NUCLEOTIDE SEQUENCE [LARGE SCALE GENOMIC DNA]</scope>
    <source>
        <strain evidence="1 2">JC85</strain>
    </source>
</reference>
<gene>
    <name evidence="1" type="ORF">SAMN05892877_11531</name>
</gene>